<dbReference type="Gene3D" id="3.40.50.720">
    <property type="entry name" value="NAD(P)-binding Rossmann-like Domain"/>
    <property type="match status" value="1"/>
</dbReference>
<dbReference type="Proteomes" id="UP000682843">
    <property type="component" value="Chromosome"/>
</dbReference>
<comment type="similarity">
    <text evidence="1">Belongs to the short-chain dehydrogenases/reductases (SDR) family.</text>
</comment>
<dbReference type="PANTHER" id="PTHR42760:SF132">
    <property type="entry name" value="SHORT-CHAIN DEHYDROGENASE_REDUCTASE FAMILY PROTEIN"/>
    <property type="match status" value="1"/>
</dbReference>
<protein>
    <submittedName>
        <fullName evidence="2">SDR family oxidoreductase</fullName>
    </submittedName>
</protein>
<sequence>MNELDFSGKTVLVVGGSSGIGNGVAHGFREKGAEVHVYGTRATAADYKGEEGSDLTGLHYAKLDVSNAAEIEAIEPAFSKLDVLVLAQGTVLYKRGEFAMDGFRKVMEVNLMSLMACGAKFHPMLKASSGSFIIVSSTAAFHATKGNPSYNASKTGAVGLVRTLGVAWAEDGIRVNGIAPGLVDTKLTKVTTKNPKRLEGALERIPVKRLGTPADMAGAALFLASPLSSYIVGQSLIVDGGLIL</sequence>
<proteinExistence type="inferred from homology"/>
<keyword evidence="3" id="KW-1185">Reference proteome</keyword>
<dbReference type="SUPFAM" id="SSF51735">
    <property type="entry name" value="NAD(P)-binding Rossmann-fold domains"/>
    <property type="match status" value="1"/>
</dbReference>
<reference evidence="2 3" key="1">
    <citation type="submission" date="2019-02" db="EMBL/GenBank/DDBJ databases">
        <title>Emended description of the genus Rhodopseudomonas and description of Rhodopseudomonas albus sp. nov., a non-phototrophic, heavy-metal-tolerant bacterium isolated from garden soil.</title>
        <authorList>
            <person name="Bao Z."/>
            <person name="Cao W.W."/>
            <person name="Sato Y."/>
            <person name="Nishizawa T."/>
            <person name="Zhao J."/>
            <person name="Guo Y."/>
            <person name="Ohta H."/>
        </authorList>
    </citation>
    <scope>NUCLEOTIDE SEQUENCE [LARGE SCALE GENOMIC DNA]</scope>
    <source>
        <strain evidence="2 3">SK50-23</strain>
    </source>
</reference>
<evidence type="ECO:0000313" key="2">
    <source>
        <dbReference type="EMBL" id="QUS37536.1"/>
    </source>
</evidence>
<dbReference type="InterPro" id="IPR036291">
    <property type="entry name" value="NAD(P)-bd_dom_sf"/>
</dbReference>
<dbReference type="RefSeq" id="WP_211911021.1">
    <property type="nucleotide sequence ID" value="NZ_CP036498.1"/>
</dbReference>
<dbReference type="Pfam" id="PF13561">
    <property type="entry name" value="adh_short_C2"/>
    <property type="match status" value="1"/>
</dbReference>
<organism evidence="2 3">
    <name type="scientific">Tardiphaga alba</name>
    <dbReference type="NCBI Taxonomy" id="340268"/>
    <lineage>
        <taxon>Bacteria</taxon>
        <taxon>Pseudomonadati</taxon>
        <taxon>Pseudomonadota</taxon>
        <taxon>Alphaproteobacteria</taxon>
        <taxon>Hyphomicrobiales</taxon>
        <taxon>Nitrobacteraceae</taxon>
        <taxon>Tardiphaga</taxon>
    </lineage>
</organism>
<dbReference type="PROSITE" id="PS00061">
    <property type="entry name" value="ADH_SHORT"/>
    <property type="match status" value="1"/>
</dbReference>
<name>A0ABX8A2Z0_9BRAD</name>
<evidence type="ECO:0000256" key="1">
    <source>
        <dbReference type="ARBA" id="ARBA00006484"/>
    </source>
</evidence>
<dbReference type="InterPro" id="IPR002347">
    <property type="entry name" value="SDR_fam"/>
</dbReference>
<dbReference type="EMBL" id="CP036498">
    <property type="protein sequence ID" value="QUS37536.1"/>
    <property type="molecule type" value="Genomic_DNA"/>
</dbReference>
<accession>A0ABX8A2Z0</accession>
<dbReference type="PRINTS" id="PR00081">
    <property type="entry name" value="GDHRDH"/>
</dbReference>
<dbReference type="PANTHER" id="PTHR42760">
    <property type="entry name" value="SHORT-CHAIN DEHYDROGENASES/REDUCTASES FAMILY MEMBER"/>
    <property type="match status" value="1"/>
</dbReference>
<gene>
    <name evidence="2" type="ORF">RPMA_00620</name>
</gene>
<dbReference type="InterPro" id="IPR020904">
    <property type="entry name" value="Sc_DH/Rdtase_CS"/>
</dbReference>
<evidence type="ECO:0000313" key="3">
    <source>
        <dbReference type="Proteomes" id="UP000682843"/>
    </source>
</evidence>